<evidence type="ECO:0000256" key="1">
    <source>
        <dbReference type="SAM" id="SignalP"/>
    </source>
</evidence>
<evidence type="ECO:0000313" key="3">
    <source>
        <dbReference type="Proteomes" id="UP000743899"/>
    </source>
</evidence>
<keyword evidence="3" id="KW-1185">Reference proteome</keyword>
<dbReference type="RefSeq" id="WP_161921347.1">
    <property type="nucleotide sequence ID" value="NZ_JAACYS010000064.1"/>
</dbReference>
<keyword evidence="1" id="KW-0732">Signal</keyword>
<proteinExistence type="predicted"/>
<dbReference type="InterPro" id="IPR013783">
    <property type="entry name" value="Ig-like_fold"/>
</dbReference>
<dbReference type="SUPFAM" id="SSF49299">
    <property type="entry name" value="PKD domain"/>
    <property type="match status" value="1"/>
</dbReference>
<dbReference type="EMBL" id="JAACYS010000064">
    <property type="protein sequence ID" value="NCU18515.1"/>
    <property type="molecule type" value="Genomic_DNA"/>
</dbReference>
<organism evidence="2 3">
    <name type="scientific">Pallidibacillus pasinlerensis</name>
    <dbReference type="NCBI Taxonomy" id="2703818"/>
    <lineage>
        <taxon>Bacteria</taxon>
        <taxon>Bacillati</taxon>
        <taxon>Bacillota</taxon>
        <taxon>Bacilli</taxon>
        <taxon>Bacillales</taxon>
        <taxon>Bacillaceae</taxon>
        <taxon>Pallidibacillus</taxon>
    </lineage>
</organism>
<dbReference type="Gene3D" id="2.60.40.10">
    <property type="entry name" value="Immunoglobulins"/>
    <property type="match status" value="1"/>
</dbReference>
<reference evidence="2 3" key="1">
    <citation type="submission" date="2020-01" db="EMBL/GenBank/DDBJ databases">
        <title>A novel Bacillus sp. from Pasinler.</title>
        <authorList>
            <person name="Adiguzel A."/>
            <person name="Ay H."/>
            <person name="Baltaci M.O."/>
        </authorList>
    </citation>
    <scope>NUCLEOTIDE SEQUENCE [LARGE SCALE GENOMIC DNA]</scope>
    <source>
        <strain evidence="2 3">P1</strain>
    </source>
</reference>
<gene>
    <name evidence="2" type="ORF">GW534_12435</name>
</gene>
<feature type="signal peptide" evidence="1">
    <location>
        <begin position="1"/>
        <end position="24"/>
    </location>
</feature>
<name>A0ABX0A508_9BACI</name>
<comment type="caution">
    <text evidence="2">The sequence shown here is derived from an EMBL/GenBank/DDBJ whole genome shotgun (WGS) entry which is preliminary data.</text>
</comment>
<feature type="chain" id="PRO_5046363930" evidence="1">
    <location>
        <begin position="25"/>
        <end position="121"/>
    </location>
</feature>
<dbReference type="Proteomes" id="UP000743899">
    <property type="component" value="Unassembled WGS sequence"/>
</dbReference>
<dbReference type="InterPro" id="IPR035986">
    <property type="entry name" value="PKD_dom_sf"/>
</dbReference>
<sequence>MKKKIFSLGIVLVLLLSISSTASAAAKITPSQTIRGQLATAKFSMSWSGGSGEYTWRLNLGDGNIKTQSRTNRTGDTYEHNYQLKSGVQSTTYTPTLSVYDYKEPSLTVGLATGKVYHFRY</sequence>
<evidence type="ECO:0000313" key="2">
    <source>
        <dbReference type="EMBL" id="NCU18515.1"/>
    </source>
</evidence>
<accession>A0ABX0A508</accession>
<protein>
    <submittedName>
        <fullName evidence="2">Uncharacterized protein</fullName>
    </submittedName>
</protein>